<feature type="non-terminal residue" evidence="1">
    <location>
        <position position="1"/>
    </location>
</feature>
<sequence length="181" mass="20674">LDPNEDITLVNDQEMFDVDKDLQGEEVVVEHEVVVDKELIVDVSQGLELVSIRCIQGIGYGVLGLGDYMHGYAVSSLMDMAYWFSEHYQLKANQTPIRMDKSDAWRTVAHDIELSAAKEAVKAMRNLQAIIQCKSKICFRMLTKDNRCSDEKEDVRIQNTEARRILIELEALTQRLGRNNI</sequence>
<evidence type="ECO:0000313" key="1">
    <source>
        <dbReference type="EMBL" id="GEU29304.1"/>
    </source>
</evidence>
<comment type="caution">
    <text evidence="1">The sequence shown here is derived from an EMBL/GenBank/DDBJ whole genome shotgun (WGS) entry which is preliminary data.</text>
</comment>
<dbReference type="EMBL" id="BKCJ010000058">
    <property type="protein sequence ID" value="GEU29304.1"/>
    <property type="molecule type" value="Genomic_DNA"/>
</dbReference>
<accession>A0A699GHL2</accession>
<protein>
    <submittedName>
        <fullName evidence="1">Uncharacterized protein</fullName>
    </submittedName>
</protein>
<organism evidence="1">
    <name type="scientific">Tanacetum cinerariifolium</name>
    <name type="common">Dalmatian daisy</name>
    <name type="synonym">Chrysanthemum cinerariifolium</name>
    <dbReference type="NCBI Taxonomy" id="118510"/>
    <lineage>
        <taxon>Eukaryota</taxon>
        <taxon>Viridiplantae</taxon>
        <taxon>Streptophyta</taxon>
        <taxon>Embryophyta</taxon>
        <taxon>Tracheophyta</taxon>
        <taxon>Spermatophyta</taxon>
        <taxon>Magnoliopsida</taxon>
        <taxon>eudicotyledons</taxon>
        <taxon>Gunneridae</taxon>
        <taxon>Pentapetalae</taxon>
        <taxon>asterids</taxon>
        <taxon>campanulids</taxon>
        <taxon>Asterales</taxon>
        <taxon>Asteraceae</taxon>
        <taxon>Asteroideae</taxon>
        <taxon>Anthemideae</taxon>
        <taxon>Anthemidinae</taxon>
        <taxon>Tanacetum</taxon>
    </lineage>
</organism>
<reference evidence="1" key="1">
    <citation type="journal article" date="2019" name="Sci. Rep.">
        <title>Draft genome of Tanacetum cinerariifolium, the natural source of mosquito coil.</title>
        <authorList>
            <person name="Yamashiro T."/>
            <person name="Shiraishi A."/>
            <person name="Satake H."/>
            <person name="Nakayama K."/>
        </authorList>
    </citation>
    <scope>NUCLEOTIDE SEQUENCE</scope>
</reference>
<dbReference type="AlphaFoldDB" id="A0A699GHL2"/>
<proteinExistence type="predicted"/>
<name>A0A699GHL2_TANCI</name>
<gene>
    <name evidence="1" type="ORF">Tci_001282</name>
</gene>